<dbReference type="AlphaFoldDB" id="A0AAV4R056"/>
<protein>
    <submittedName>
        <fullName evidence="1">Uncharacterized protein</fullName>
    </submittedName>
</protein>
<evidence type="ECO:0000313" key="2">
    <source>
        <dbReference type="Proteomes" id="UP001054837"/>
    </source>
</evidence>
<name>A0AAV4R056_9ARAC</name>
<organism evidence="1 2">
    <name type="scientific">Caerostris darwini</name>
    <dbReference type="NCBI Taxonomy" id="1538125"/>
    <lineage>
        <taxon>Eukaryota</taxon>
        <taxon>Metazoa</taxon>
        <taxon>Ecdysozoa</taxon>
        <taxon>Arthropoda</taxon>
        <taxon>Chelicerata</taxon>
        <taxon>Arachnida</taxon>
        <taxon>Araneae</taxon>
        <taxon>Araneomorphae</taxon>
        <taxon>Entelegynae</taxon>
        <taxon>Araneoidea</taxon>
        <taxon>Araneidae</taxon>
        <taxon>Caerostris</taxon>
    </lineage>
</organism>
<gene>
    <name evidence="1" type="ORF">CDAR_61581</name>
</gene>
<sequence length="88" mass="9924">MLYNFKCRLAPRRYLKRERERRPPFPNDARNASLAVWGGEKGRGLSCVPPFPSLSELSYMLSQLGPVAPLLFQMTSHPVCPPSLLPLV</sequence>
<evidence type="ECO:0000313" key="1">
    <source>
        <dbReference type="EMBL" id="GIY15653.1"/>
    </source>
</evidence>
<proteinExistence type="predicted"/>
<keyword evidence="2" id="KW-1185">Reference proteome</keyword>
<accession>A0AAV4R056</accession>
<reference evidence="1 2" key="1">
    <citation type="submission" date="2021-06" db="EMBL/GenBank/DDBJ databases">
        <title>Caerostris darwini draft genome.</title>
        <authorList>
            <person name="Kono N."/>
            <person name="Arakawa K."/>
        </authorList>
    </citation>
    <scope>NUCLEOTIDE SEQUENCE [LARGE SCALE GENOMIC DNA]</scope>
</reference>
<dbReference type="Proteomes" id="UP001054837">
    <property type="component" value="Unassembled WGS sequence"/>
</dbReference>
<comment type="caution">
    <text evidence="1">The sequence shown here is derived from an EMBL/GenBank/DDBJ whole genome shotgun (WGS) entry which is preliminary data.</text>
</comment>
<dbReference type="EMBL" id="BPLQ01005561">
    <property type="protein sequence ID" value="GIY15653.1"/>
    <property type="molecule type" value="Genomic_DNA"/>
</dbReference>